<organism evidence="2 3">
    <name type="scientific">Fulvivirga sedimenti</name>
    <dbReference type="NCBI Taxonomy" id="2879465"/>
    <lineage>
        <taxon>Bacteria</taxon>
        <taxon>Pseudomonadati</taxon>
        <taxon>Bacteroidota</taxon>
        <taxon>Cytophagia</taxon>
        <taxon>Cytophagales</taxon>
        <taxon>Fulvivirgaceae</taxon>
        <taxon>Fulvivirga</taxon>
    </lineage>
</organism>
<reference evidence="2" key="1">
    <citation type="submission" date="2021-09" db="EMBL/GenBank/DDBJ databases">
        <title>Fulvivirga sp. isolated from coastal sediment.</title>
        <authorList>
            <person name="Yu H."/>
        </authorList>
    </citation>
    <scope>NUCLEOTIDE SEQUENCE</scope>
    <source>
        <strain evidence="2">1062</strain>
    </source>
</reference>
<evidence type="ECO:0000313" key="2">
    <source>
        <dbReference type="EMBL" id="MCA6079116.1"/>
    </source>
</evidence>
<feature type="compositionally biased region" description="Polar residues" evidence="1">
    <location>
        <begin position="174"/>
        <end position="184"/>
    </location>
</feature>
<dbReference type="AlphaFoldDB" id="A0A9X1HWG9"/>
<feature type="compositionally biased region" description="Polar residues" evidence="1">
    <location>
        <begin position="78"/>
        <end position="95"/>
    </location>
</feature>
<keyword evidence="3" id="KW-1185">Reference proteome</keyword>
<feature type="compositionally biased region" description="Polar residues" evidence="1">
    <location>
        <begin position="1"/>
        <end position="43"/>
    </location>
</feature>
<accession>A0A9X1HWG9</accession>
<feature type="region of interest" description="Disordered" evidence="1">
    <location>
        <begin position="1"/>
        <end position="184"/>
    </location>
</feature>
<feature type="compositionally biased region" description="Basic and acidic residues" evidence="1">
    <location>
        <begin position="98"/>
        <end position="123"/>
    </location>
</feature>
<name>A0A9X1HWG9_9BACT</name>
<gene>
    <name evidence="2" type="ORF">LDX50_29865</name>
</gene>
<proteinExistence type="predicted"/>
<dbReference type="EMBL" id="JAIXNE010000009">
    <property type="protein sequence ID" value="MCA6079116.1"/>
    <property type="molecule type" value="Genomic_DNA"/>
</dbReference>
<evidence type="ECO:0000256" key="1">
    <source>
        <dbReference type="SAM" id="MobiDB-lite"/>
    </source>
</evidence>
<feature type="compositionally biased region" description="Basic and acidic residues" evidence="1">
    <location>
        <begin position="154"/>
        <end position="171"/>
    </location>
</feature>
<feature type="compositionally biased region" description="Low complexity" evidence="1">
    <location>
        <begin position="125"/>
        <end position="135"/>
    </location>
</feature>
<sequence>MSKKNPTSTKSFNPFSPYSNGDSKGGSTSVSKGNTSTSGNTNDSDYRSKEPSGDQYSAPGKSGGNSTVTTEKQDSHGRNTSGNDSFKESYNTGTISEDYDKYDRSEPTERESTGNSKSGDDHAPQGNNSNNQSSGKQPEADMTFTEEEVYGDTSSRDEIFDSEDSTERDSSSENQATGYGSITESQLQEVRRRVHIPADGFLVTTARGRIRRNIEVERINQLLSRISEGGVRDHILQTIRLFTEDNEERSHLNRNQIDLPFTLAVAIRESGVSTVISDSTSRIVTAGRDAHTEGRSGLDWVYDYKRYFPSSIRNQVQQVRGNTAVGGSFRREVNPAYLRQSDLLAAFIVEIRMRYQRFLRRFHRHEFARDFNEEQRNILLENMTKDTRRAWIQASFGSRLVDLLVAVRSNMLQEIRSGRSFQEVAADNMLNLNSLISNDEIMPENLSRQRTRISAAEASLVEMNLPEF</sequence>
<protein>
    <submittedName>
        <fullName evidence="2">Uncharacterized protein</fullName>
    </submittedName>
</protein>
<comment type="caution">
    <text evidence="2">The sequence shown here is derived from an EMBL/GenBank/DDBJ whole genome shotgun (WGS) entry which is preliminary data.</text>
</comment>
<evidence type="ECO:0000313" key="3">
    <source>
        <dbReference type="Proteomes" id="UP001139409"/>
    </source>
</evidence>
<dbReference type="RefSeq" id="WP_225699978.1">
    <property type="nucleotide sequence ID" value="NZ_JAIXNE010000009.1"/>
</dbReference>
<dbReference type="Proteomes" id="UP001139409">
    <property type="component" value="Unassembled WGS sequence"/>
</dbReference>